<dbReference type="Pfam" id="PF00005">
    <property type="entry name" value="ABC_tran"/>
    <property type="match status" value="1"/>
</dbReference>
<dbReference type="AlphaFoldDB" id="A0A6V8M0Y4"/>
<name>A0A6V8M0Y4_9BACT</name>
<dbReference type="GO" id="GO:0016887">
    <property type="term" value="F:ATP hydrolysis activity"/>
    <property type="evidence" value="ECO:0007669"/>
    <property type="project" value="InterPro"/>
</dbReference>
<sequence>MSLVYKVSGLRHAFSGRPALRCDALSVEAGSIVGIRGPNGAGKSTLLSILAFLLTPDEGQVLFLGRPGRVGDVALRRAAVLMPQDPALLRRRVEDNVVYGLKARGVPEGDAASQALDLVGLDPARYLRRWWWELSGGEARRVALASRLSLSPSVLLLDEPTASLDPESSGLVAQALGAARERRGLTAVIVSHDGEWLDACCDQVYRLSPPEGLQPAITENRPCAL</sequence>
<reference evidence="5 6" key="1">
    <citation type="submission" date="2020-04" db="EMBL/GenBank/DDBJ databases">
        <authorList>
            <consortium name="Desulfovibrio sp. FSS-1 genome sequencing consortium"/>
            <person name="Shimoshige H."/>
            <person name="Kobayashi H."/>
            <person name="Maekawa T."/>
        </authorList>
    </citation>
    <scope>NUCLEOTIDE SEQUENCE [LARGE SCALE GENOMIC DNA]</scope>
    <source>
        <strain evidence="5 6">SIID29052-01</strain>
    </source>
</reference>
<evidence type="ECO:0000259" key="4">
    <source>
        <dbReference type="PROSITE" id="PS50893"/>
    </source>
</evidence>
<keyword evidence="1" id="KW-0813">Transport</keyword>
<evidence type="ECO:0000313" key="6">
    <source>
        <dbReference type="Proteomes" id="UP000494245"/>
    </source>
</evidence>
<dbReference type="GO" id="GO:0022857">
    <property type="term" value="F:transmembrane transporter activity"/>
    <property type="evidence" value="ECO:0007669"/>
    <property type="project" value="TreeGrafter"/>
</dbReference>
<dbReference type="GO" id="GO:0005524">
    <property type="term" value="F:ATP binding"/>
    <property type="evidence" value="ECO:0007669"/>
    <property type="project" value="UniProtKB-KW"/>
</dbReference>
<dbReference type="SUPFAM" id="SSF52540">
    <property type="entry name" value="P-loop containing nucleoside triphosphate hydrolases"/>
    <property type="match status" value="1"/>
</dbReference>
<organism evidence="5 6">
    <name type="scientific">Fundidesulfovibrio magnetotacticus</name>
    <dbReference type="NCBI Taxonomy" id="2730080"/>
    <lineage>
        <taxon>Bacteria</taxon>
        <taxon>Pseudomonadati</taxon>
        <taxon>Thermodesulfobacteriota</taxon>
        <taxon>Desulfovibrionia</taxon>
        <taxon>Desulfovibrionales</taxon>
        <taxon>Desulfovibrionaceae</taxon>
        <taxon>Fundidesulfovibrio</taxon>
    </lineage>
</organism>
<keyword evidence="6" id="KW-1185">Reference proteome</keyword>
<dbReference type="Proteomes" id="UP000494245">
    <property type="component" value="Unassembled WGS sequence"/>
</dbReference>
<dbReference type="EMBL" id="BLTE01000020">
    <property type="protein sequence ID" value="GFK95666.1"/>
    <property type="molecule type" value="Genomic_DNA"/>
</dbReference>
<dbReference type="InterPro" id="IPR015856">
    <property type="entry name" value="ABC_transpr_CbiO/EcfA_su"/>
</dbReference>
<dbReference type="InterPro" id="IPR003593">
    <property type="entry name" value="AAA+_ATPase"/>
</dbReference>
<feature type="domain" description="ABC transporter" evidence="4">
    <location>
        <begin position="5"/>
        <end position="225"/>
    </location>
</feature>
<evidence type="ECO:0000256" key="2">
    <source>
        <dbReference type="ARBA" id="ARBA00022741"/>
    </source>
</evidence>
<evidence type="ECO:0000256" key="3">
    <source>
        <dbReference type="ARBA" id="ARBA00022840"/>
    </source>
</evidence>
<evidence type="ECO:0000256" key="1">
    <source>
        <dbReference type="ARBA" id="ARBA00022448"/>
    </source>
</evidence>
<accession>A0A6V8M0Y4</accession>
<dbReference type="SMART" id="SM00382">
    <property type="entry name" value="AAA"/>
    <property type="match status" value="1"/>
</dbReference>
<dbReference type="PROSITE" id="PS50893">
    <property type="entry name" value="ABC_TRANSPORTER_2"/>
    <property type="match status" value="1"/>
</dbReference>
<dbReference type="GO" id="GO:0005886">
    <property type="term" value="C:plasma membrane"/>
    <property type="evidence" value="ECO:0007669"/>
    <property type="project" value="TreeGrafter"/>
</dbReference>
<reference evidence="5 6" key="2">
    <citation type="submission" date="2020-05" db="EMBL/GenBank/DDBJ databases">
        <title>Draft genome sequence of Desulfovibrio sp. strainFSS-1.</title>
        <authorList>
            <person name="Shimoshige H."/>
            <person name="Kobayashi H."/>
            <person name="Maekawa T."/>
        </authorList>
    </citation>
    <scope>NUCLEOTIDE SEQUENCE [LARGE SCALE GENOMIC DNA]</scope>
    <source>
        <strain evidence="5 6">SIID29052-01</strain>
    </source>
</reference>
<keyword evidence="2" id="KW-0547">Nucleotide-binding</keyword>
<dbReference type="InterPro" id="IPR015854">
    <property type="entry name" value="ABC_transpr_LolD-like"/>
</dbReference>
<dbReference type="RefSeq" id="WP_173086808.1">
    <property type="nucleotide sequence ID" value="NZ_BLTE01000020.1"/>
</dbReference>
<dbReference type="PANTHER" id="PTHR24220:SF684">
    <property type="entry name" value="FE(3+) IONS IMPORT ATP-BINDING PROTEIN FBPC"/>
    <property type="match status" value="1"/>
</dbReference>
<protein>
    <submittedName>
        <fullName evidence="5">Tungstate uptake system ATP-binding protein TupC</fullName>
    </submittedName>
</protein>
<dbReference type="Gene3D" id="3.40.50.300">
    <property type="entry name" value="P-loop containing nucleotide triphosphate hydrolases"/>
    <property type="match status" value="1"/>
</dbReference>
<proteinExistence type="predicted"/>
<evidence type="ECO:0000313" key="5">
    <source>
        <dbReference type="EMBL" id="GFK95666.1"/>
    </source>
</evidence>
<gene>
    <name evidence="5" type="primary">tupC</name>
    <name evidence="5" type="ORF">NNJEOMEG_03534</name>
</gene>
<keyword evidence="3 5" id="KW-0067">ATP-binding</keyword>
<dbReference type="InterPro" id="IPR027417">
    <property type="entry name" value="P-loop_NTPase"/>
</dbReference>
<dbReference type="CDD" id="cd03225">
    <property type="entry name" value="ABC_cobalt_CbiO_domain1"/>
    <property type="match status" value="1"/>
</dbReference>
<dbReference type="PANTHER" id="PTHR24220">
    <property type="entry name" value="IMPORT ATP-BINDING PROTEIN"/>
    <property type="match status" value="1"/>
</dbReference>
<comment type="caution">
    <text evidence="5">The sequence shown here is derived from an EMBL/GenBank/DDBJ whole genome shotgun (WGS) entry which is preliminary data.</text>
</comment>
<dbReference type="InterPro" id="IPR003439">
    <property type="entry name" value="ABC_transporter-like_ATP-bd"/>
</dbReference>